<evidence type="ECO:0000256" key="2">
    <source>
        <dbReference type="ARBA" id="ARBA00022475"/>
    </source>
</evidence>
<dbReference type="Pfam" id="PF00015">
    <property type="entry name" value="MCPsignal"/>
    <property type="match status" value="1"/>
</dbReference>
<dbReference type="CDD" id="cd06225">
    <property type="entry name" value="HAMP"/>
    <property type="match status" value="1"/>
</dbReference>
<evidence type="ECO:0000313" key="15">
    <source>
        <dbReference type="Proteomes" id="UP001560296"/>
    </source>
</evidence>
<evidence type="ECO:0000256" key="11">
    <source>
        <dbReference type="SAM" id="Phobius"/>
    </source>
</evidence>
<organism evidence="14 15">
    <name type="scientific">Pseudomonas zhanjiangensis</name>
    <dbReference type="NCBI Taxonomy" id="3239015"/>
    <lineage>
        <taxon>Bacteria</taxon>
        <taxon>Pseudomonadati</taxon>
        <taxon>Pseudomonadota</taxon>
        <taxon>Gammaproteobacteria</taxon>
        <taxon>Pseudomonadales</taxon>
        <taxon>Pseudomonadaceae</taxon>
        <taxon>Pseudomonas</taxon>
    </lineage>
</organism>
<dbReference type="Proteomes" id="UP001560296">
    <property type="component" value="Unassembled WGS sequence"/>
</dbReference>
<accession>A0ABV3YXF7</accession>
<evidence type="ECO:0000256" key="10">
    <source>
        <dbReference type="SAM" id="Coils"/>
    </source>
</evidence>
<keyword evidence="3" id="KW-0488">Methylation</keyword>
<keyword evidence="10" id="KW-0175">Coiled coil</keyword>
<dbReference type="SMART" id="SM00283">
    <property type="entry name" value="MA"/>
    <property type="match status" value="1"/>
</dbReference>
<dbReference type="InterPro" id="IPR003660">
    <property type="entry name" value="HAMP_dom"/>
</dbReference>
<evidence type="ECO:0000256" key="6">
    <source>
        <dbReference type="ARBA" id="ARBA00023136"/>
    </source>
</evidence>
<evidence type="ECO:0000256" key="9">
    <source>
        <dbReference type="PROSITE-ProRule" id="PRU00284"/>
    </source>
</evidence>
<keyword evidence="15" id="KW-1185">Reference proteome</keyword>
<dbReference type="Pfam" id="PF12729">
    <property type="entry name" value="4HB_MCP_1"/>
    <property type="match status" value="1"/>
</dbReference>
<evidence type="ECO:0000256" key="1">
    <source>
        <dbReference type="ARBA" id="ARBA00004236"/>
    </source>
</evidence>
<keyword evidence="2" id="KW-1003">Cell membrane</keyword>
<dbReference type="InterPro" id="IPR024478">
    <property type="entry name" value="HlyB_4HB_MCP"/>
</dbReference>
<keyword evidence="6 11" id="KW-0472">Membrane</keyword>
<sequence length="586" mass="63597">MLGNIANLRIGSKLVMAFALLIVGFGALLFSSLQHFTTLQQTEAQLFQSSFERVARVKELRINVISQRAELLQAMANGRQDDALRQHERAIEALSQANDRLFEDLFDGLGDDNQIRLLLDQLISVRNAFVQTRDQQLIPLIRDGQLEQARDLALGVQRERMERIDALGRRLAELTESNVRAGLTQAAQSVERQRLEQLSIGAVVLLFGILMAWQLSRHIAQPLAHLTLMAERISRGEIPRELRDESRRDEVGRLSQAFAQMSRYLLALAAKAEYLAQGHLSQDSQPVSEQDVLGNAFATMLGNLRHLVGELNEGIAVLASSSEEVLAATSQVATNTQETATAISEIVTTVDEVKQTAVLASGKAQAVAESTTRTRQVAQGGRQSVEEALKGMEQIREQMQAVAESIMRLGEQSQAIGEIVASVSDLAEQSNLLGVNASIEAMKAGDTGKGFSVVAQEVKHLAEQSKQATAQVRGILGEIQKAMTKAVLLAEQGSKAVENGYARAQSSGEAIRALDGSIAESSEMALQIAATSQQQMVGMDQVASAMSSIREASQSNVSGTRQMDQATRSLHELGVKLQGLVAQFKL</sequence>
<comment type="subcellular location">
    <subcellularLocation>
        <location evidence="1">Cell membrane</location>
    </subcellularLocation>
</comment>
<evidence type="ECO:0000259" key="13">
    <source>
        <dbReference type="PROSITE" id="PS50885"/>
    </source>
</evidence>
<feature type="coiled-coil region" evidence="10">
    <location>
        <begin position="382"/>
        <end position="412"/>
    </location>
</feature>
<keyword evidence="4 11" id="KW-0812">Transmembrane</keyword>
<keyword evidence="7 9" id="KW-0807">Transducer</keyword>
<evidence type="ECO:0000256" key="3">
    <source>
        <dbReference type="ARBA" id="ARBA00022481"/>
    </source>
</evidence>
<name>A0ABV3YXF7_9PSED</name>
<dbReference type="Pfam" id="PF00672">
    <property type="entry name" value="HAMP"/>
    <property type="match status" value="1"/>
</dbReference>
<proteinExistence type="inferred from homology"/>
<dbReference type="InterPro" id="IPR004089">
    <property type="entry name" value="MCPsignal_dom"/>
</dbReference>
<feature type="transmembrane region" description="Helical" evidence="11">
    <location>
        <begin position="198"/>
        <end position="216"/>
    </location>
</feature>
<gene>
    <name evidence="14" type="ORF">AB5S05_18335</name>
</gene>
<feature type="domain" description="HAMP" evidence="13">
    <location>
        <begin position="217"/>
        <end position="270"/>
    </location>
</feature>
<dbReference type="EMBL" id="JBFTEG010000018">
    <property type="protein sequence ID" value="MEX6504026.1"/>
    <property type="molecule type" value="Genomic_DNA"/>
</dbReference>
<keyword evidence="5 11" id="KW-1133">Transmembrane helix</keyword>
<evidence type="ECO:0000313" key="14">
    <source>
        <dbReference type="EMBL" id="MEX6504026.1"/>
    </source>
</evidence>
<dbReference type="Gene3D" id="1.10.287.950">
    <property type="entry name" value="Methyl-accepting chemotaxis protein"/>
    <property type="match status" value="1"/>
</dbReference>
<dbReference type="SUPFAM" id="SSF58104">
    <property type="entry name" value="Methyl-accepting chemotaxis protein (MCP) signaling domain"/>
    <property type="match status" value="1"/>
</dbReference>
<protein>
    <submittedName>
        <fullName evidence="14">Methyl-accepting chemotaxis protein</fullName>
    </submittedName>
</protein>
<feature type="transmembrane region" description="Helical" evidence="11">
    <location>
        <begin position="14"/>
        <end position="33"/>
    </location>
</feature>
<evidence type="ECO:0000256" key="7">
    <source>
        <dbReference type="ARBA" id="ARBA00023224"/>
    </source>
</evidence>
<dbReference type="PROSITE" id="PS50885">
    <property type="entry name" value="HAMP"/>
    <property type="match status" value="1"/>
</dbReference>
<dbReference type="PANTHER" id="PTHR32089:SF112">
    <property type="entry name" value="LYSOZYME-LIKE PROTEIN-RELATED"/>
    <property type="match status" value="1"/>
</dbReference>
<evidence type="ECO:0000256" key="8">
    <source>
        <dbReference type="ARBA" id="ARBA00029447"/>
    </source>
</evidence>
<dbReference type="Gene3D" id="6.10.340.10">
    <property type="match status" value="1"/>
</dbReference>
<feature type="domain" description="Methyl-accepting transducer" evidence="12">
    <location>
        <begin position="314"/>
        <end position="550"/>
    </location>
</feature>
<evidence type="ECO:0000256" key="5">
    <source>
        <dbReference type="ARBA" id="ARBA00022989"/>
    </source>
</evidence>
<comment type="similarity">
    <text evidence="8">Belongs to the methyl-accepting chemotaxis (MCP) protein family.</text>
</comment>
<dbReference type="SMART" id="SM00304">
    <property type="entry name" value="HAMP"/>
    <property type="match status" value="1"/>
</dbReference>
<dbReference type="SUPFAM" id="SSF158472">
    <property type="entry name" value="HAMP domain-like"/>
    <property type="match status" value="1"/>
</dbReference>
<evidence type="ECO:0000259" key="12">
    <source>
        <dbReference type="PROSITE" id="PS50111"/>
    </source>
</evidence>
<dbReference type="RefSeq" id="WP_369288966.1">
    <property type="nucleotide sequence ID" value="NZ_JBFTEG010000018.1"/>
</dbReference>
<dbReference type="PANTHER" id="PTHR32089">
    <property type="entry name" value="METHYL-ACCEPTING CHEMOTAXIS PROTEIN MCPB"/>
    <property type="match status" value="1"/>
</dbReference>
<comment type="caution">
    <text evidence="14">The sequence shown here is derived from an EMBL/GenBank/DDBJ whole genome shotgun (WGS) entry which is preliminary data.</text>
</comment>
<evidence type="ECO:0000256" key="4">
    <source>
        <dbReference type="ARBA" id="ARBA00022692"/>
    </source>
</evidence>
<dbReference type="PROSITE" id="PS50111">
    <property type="entry name" value="CHEMOTAXIS_TRANSDUC_2"/>
    <property type="match status" value="1"/>
</dbReference>
<reference evidence="14 15" key="1">
    <citation type="submission" date="2024-07" db="EMBL/GenBank/DDBJ databases">
        <authorList>
            <person name="Li M."/>
        </authorList>
    </citation>
    <scope>NUCLEOTIDE SEQUENCE [LARGE SCALE GENOMIC DNA]</scope>
    <source>
        <strain evidence="14 15">25A3E</strain>
    </source>
</reference>